<sequence>MRPGSRSSSSSTRRGSQHDSHQTATAPALTIPGARRCRLPTRRVTGDALQRTVRVRGHLLGSRCRVLAEGRTVNDRCPTCGSRYAQWTPEKLKAAAVEWFNKTGRPPTADDWARATVRNPTRRTVYSHFASWPVFIRECGMTPLSDRVEWTREMVVDAMFRWRYLHGELPRSGEWNTRGLADGFPARSTVRRLFGSWNAGIVAAGYMPRRSLRSAQGYRAVASATSKRVAA</sequence>
<proteinExistence type="predicted"/>
<feature type="compositionally biased region" description="Low complexity" evidence="1">
    <location>
        <begin position="1"/>
        <end position="14"/>
    </location>
</feature>
<dbReference type="EMBL" id="LR796907">
    <property type="protein sequence ID" value="CAB4173873.1"/>
    <property type="molecule type" value="Genomic_DNA"/>
</dbReference>
<organism evidence="6">
    <name type="scientific">uncultured Caudovirales phage</name>
    <dbReference type="NCBI Taxonomy" id="2100421"/>
    <lineage>
        <taxon>Viruses</taxon>
        <taxon>Duplodnaviria</taxon>
        <taxon>Heunggongvirae</taxon>
        <taxon>Uroviricota</taxon>
        <taxon>Caudoviricetes</taxon>
        <taxon>Peduoviridae</taxon>
        <taxon>Maltschvirus</taxon>
        <taxon>Maltschvirus maltsch</taxon>
    </lineage>
</organism>
<evidence type="ECO:0000313" key="3">
    <source>
        <dbReference type="EMBL" id="CAB4189281.1"/>
    </source>
</evidence>
<dbReference type="EMBL" id="LR798462">
    <property type="protein sequence ID" value="CAB5238940.1"/>
    <property type="molecule type" value="Genomic_DNA"/>
</dbReference>
<evidence type="ECO:0000313" key="4">
    <source>
        <dbReference type="EMBL" id="CAB4192199.1"/>
    </source>
</evidence>
<protein>
    <submittedName>
        <fullName evidence="6">Uncharacterized protein</fullName>
    </submittedName>
</protein>
<dbReference type="EMBL" id="LR797137">
    <property type="protein sequence ID" value="CAB4189281.1"/>
    <property type="molecule type" value="Genomic_DNA"/>
</dbReference>
<dbReference type="EMBL" id="LR797422">
    <property type="protein sequence ID" value="CAB4215509.1"/>
    <property type="molecule type" value="Genomic_DNA"/>
</dbReference>
<evidence type="ECO:0000256" key="1">
    <source>
        <dbReference type="SAM" id="MobiDB-lite"/>
    </source>
</evidence>
<feature type="region of interest" description="Disordered" evidence="1">
    <location>
        <begin position="1"/>
        <end position="32"/>
    </location>
</feature>
<evidence type="ECO:0000313" key="2">
    <source>
        <dbReference type="EMBL" id="CAB4173873.1"/>
    </source>
</evidence>
<accession>A0A6J7XNU7</accession>
<evidence type="ECO:0000313" key="6">
    <source>
        <dbReference type="EMBL" id="CAB5238940.1"/>
    </source>
</evidence>
<gene>
    <name evidence="3" type="ORF">UFOVP1186_10</name>
    <name evidence="4" type="ORF">UFOVP1234_9</name>
    <name evidence="5" type="ORF">UFOVP1487_22</name>
    <name evidence="6" type="ORF">UFOVP1574_32</name>
    <name evidence="2" type="ORF">UFOVP959_14</name>
</gene>
<evidence type="ECO:0000313" key="5">
    <source>
        <dbReference type="EMBL" id="CAB4215509.1"/>
    </source>
</evidence>
<name>A0A6J7XNU7_9CAUD</name>
<reference evidence="6" key="1">
    <citation type="submission" date="2020-05" db="EMBL/GenBank/DDBJ databases">
        <authorList>
            <person name="Chiriac C."/>
            <person name="Salcher M."/>
            <person name="Ghai R."/>
            <person name="Kavagutti S V."/>
        </authorList>
    </citation>
    <scope>NUCLEOTIDE SEQUENCE</scope>
</reference>
<dbReference type="EMBL" id="LR797183">
    <property type="protein sequence ID" value="CAB4192199.1"/>
    <property type="molecule type" value="Genomic_DNA"/>
</dbReference>